<reference evidence="17" key="1">
    <citation type="journal article" date="2021" name="PeerJ">
        <title>Extensive microbial diversity within the chicken gut microbiome revealed by metagenomics and culture.</title>
        <authorList>
            <person name="Gilroy R."/>
            <person name="Ravi A."/>
            <person name="Getino M."/>
            <person name="Pursley I."/>
            <person name="Horton D.L."/>
            <person name="Alikhan N.F."/>
            <person name="Baker D."/>
            <person name="Gharbi K."/>
            <person name="Hall N."/>
            <person name="Watson M."/>
            <person name="Adriaenssens E.M."/>
            <person name="Foster-Nyarko E."/>
            <person name="Jarju S."/>
            <person name="Secka A."/>
            <person name="Antonio M."/>
            <person name="Oren A."/>
            <person name="Chaudhuri R.R."/>
            <person name="La Ragione R."/>
            <person name="Hildebrand F."/>
            <person name="Pallen M.J."/>
        </authorList>
    </citation>
    <scope>NUCLEOTIDE SEQUENCE</scope>
    <source>
        <strain evidence="17">ChiHecec2B26-446</strain>
    </source>
</reference>
<dbReference type="InterPro" id="IPR037068">
    <property type="entry name" value="DNA_primase_core_N_sf"/>
</dbReference>
<keyword evidence="1 12" id="KW-0240">DNA-directed RNA polymerase</keyword>
<evidence type="ECO:0000256" key="8">
    <source>
        <dbReference type="ARBA" id="ARBA00022833"/>
    </source>
</evidence>
<dbReference type="GO" id="GO:0003899">
    <property type="term" value="F:DNA-directed RNA polymerase activity"/>
    <property type="evidence" value="ECO:0007669"/>
    <property type="project" value="UniProtKB-UniRule"/>
</dbReference>
<comment type="similarity">
    <text evidence="12 13">Belongs to the DnaG primase family.</text>
</comment>
<evidence type="ECO:0000256" key="3">
    <source>
        <dbReference type="ARBA" id="ARBA00022679"/>
    </source>
</evidence>
<dbReference type="GO" id="GO:0006269">
    <property type="term" value="P:DNA replication, synthesis of primer"/>
    <property type="evidence" value="ECO:0007669"/>
    <property type="project" value="UniProtKB-UniRule"/>
</dbReference>
<dbReference type="InterPro" id="IPR013264">
    <property type="entry name" value="DNAG_N"/>
</dbReference>
<evidence type="ECO:0000256" key="7">
    <source>
        <dbReference type="ARBA" id="ARBA00022771"/>
    </source>
</evidence>
<dbReference type="InterPro" id="IPR036977">
    <property type="entry name" value="DNA_primase_Znf_CHC2"/>
</dbReference>
<dbReference type="SUPFAM" id="SSF57783">
    <property type="entry name" value="Zinc beta-ribbon"/>
    <property type="match status" value="1"/>
</dbReference>
<keyword evidence="3 12" id="KW-0808">Transferase</keyword>
<evidence type="ECO:0000259" key="16">
    <source>
        <dbReference type="PROSITE" id="PS50880"/>
    </source>
</evidence>
<dbReference type="InterPro" id="IPR002694">
    <property type="entry name" value="Znf_CHC2"/>
</dbReference>
<name>A0A9D1PWU8_9BACT</name>
<feature type="compositionally biased region" description="Gly residues" evidence="15">
    <location>
        <begin position="440"/>
        <end position="451"/>
    </location>
</feature>
<comment type="function">
    <text evidence="12 13">RNA polymerase that catalyzes the synthesis of short RNA molecules used as primers for DNA polymerase during DNA replication.</text>
</comment>
<evidence type="ECO:0000256" key="10">
    <source>
        <dbReference type="ARBA" id="ARBA00023125"/>
    </source>
</evidence>
<reference evidence="17" key="2">
    <citation type="submission" date="2021-04" db="EMBL/GenBank/DDBJ databases">
        <authorList>
            <person name="Gilroy R."/>
        </authorList>
    </citation>
    <scope>NUCLEOTIDE SEQUENCE</scope>
    <source>
        <strain evidence="17">ChiHecec2B26-446</strain>
    </source>
</reference>
<gene>
    <name evidence="12 17" type="primary">dnaG</name>
    <name evidence="17" type="ORF">H9894_02335</name>
</gene>
<feature type="region of interest" description="Disordered" evidence="15">
    <location>
        <begin position="428"/>
        <end position="457"/>
    </location>
</feature>
<keyword evidence="8 13" id="KW-0862">Zinc</keyword>
<evidence type="ECO:0000256" key="14">
    <source>
        <dbReference type="PIRSR" id="PIRSR002811-1"/>
    </source>
</evidence>
<feature type="domain" description="Toprim" evidence="16">
    <location>
        <begin position="261"/>
        <end position="342"/>
    </location>
</feature>
<evidence type="ECO:0000256" key="1">
    <source>
        <dbReference type="ARBA" id="ARBA00022478"/>
    </source>
</evidence>
<evidence type="ECO:0000256" key="2">
    <source>
        <dbReference type="ARBA" id="ARBA00022515"/>
    </source>
</evidence>
<keyword evidence="10 12" id="KW-0238">DNA-binding</keyword>
<dbReference type="SMART" id="SM00400">
    <property type="entry name" value="ZnF_CHCC"/>
    <property type="match status" value="1"/>
</dbReference>
<accession>A0A9D1PWU8</accession>
<dbReference type="GO" id="GO:0008270">
    <property type="term" value="F:zinc ion binding"/>
    <property type="evidence" value="ECO:0007669"/>
    <property type="project" value="UniProtKB-KW"/>
</dbReference>
<dbReference type="PIRSF" id="PIRSF002811">
    <property type="entry name" value="DnaG"/>
    <property type="match status" value="1"/>
</dbReference>
<evidence type="ECO:0000256" key="15">
    <source>
        <dbReference type="SAM" id="MobiDB-lite"/>
    </source>
</evidence>
<keyword evidence="7 14" id="KW-0863">Zinc-finger</keyword>
<dbReference type="Proteomes" id="UP000886752">
    <property type="component" value="Unassembled WGS sequence"/>
</dbReference>
<keyword evidence="2 12" id="KW-0639">Primosome</keyword>
<evidence type="ECO:0000313" key="17">
    <source>
        <dbReference type="EMBL" id="HIW00013.1"/>
    </source>
</evidence>
<dbReference type="GO" id="GO:0003677">
    <property type="term" value="F:DNA binding"/>
    <property type="evidence" value="ECO:0007669"/>
    <property type="project" value="UniProtKB-KW"/>
</dbReference>
<dbReference type="Gene3D" id="3.40.1360.10">
    <property type="match status" value="1"/>
</dbReference>
<dbReference type="NCBIfam" id="TIGR01391">
    <property type="entry name" value="dnaG"/>
    <property type="match status" value="1"/>
</dbReference>
<dbReference type="InterPro" id="IPR006295">
    <property type="entry name" value="DNA_primase_DnaG"/>
</dbReference>
<dbReference type="Pfam" id="PF08275">
    <property type="entry name" value="DNAG_N"/>
    <property type="match status" value="1"/>
</dbReference>
<evidence type="ECO:0000256" key="12">
    <source>
        <dbReference type="HAMAP-Rule" id="MF_00974"/>
    </source>
</evidence>
<comment type="catalytic activity">
    <reaction evidence="12">
        <text>ssDNA + n NTP = ssDNA/pppN(pN)n-1 hybrid + (n-1) diphosphate.</text>
        <dbReference type="EC" id="2.7.7.101"/>
    </reaction>
</comment>
<keyword evidence="9" id="KW-0460">Magnesium</keyword>
<keyword evidence="4 12" id="KW-0548">Nucleotidyltransferase</keyword>
<dbReference type="EMBL" id="DXHV01000028">
    <property type="protein sequence ID" value="HIW00013.1"/>
    <property type="molecule type" value="Genomic_DNA"/>
</dbReference>
<evidence type="ECO:0000256" key="9">
    <source>
        <dbReference type="ARBA" id="ARBA00022842"/>
    </source>
</evidence>
<evidence type="ECO:0000256" key="6">
    <source>
        <dbReference type="ARBA" id="ARBA00022723"/>
    </source>
</evidence>
<dbReference type="GO" id="GO:0005737">
    <property type="term" value="C:cytoplasm"/>
    <property type="evidence" value="ECO:0007669"/>
    <property type="project" value="TreeGrafter"/>
</dbReference>
<organism evidence="17 18">
    <name type="scientific">Candidatus Desulfovibrio intestinipullorum</name>
    <dbReference type="NCBI Taxonomy" id="2838536"/>
    <lineage>
        <taxon>Bacteria</taxon>
        <taxon>Pseudomonadati</taxon>
        <taxon>Thermodesulfobacteriota</taxon>
        <taxon>Desulfovibrionia</taxon>
        <taxon>Desulfovibrionales</taxon>
        <taxon>Desulfovibrionaceae</taxon>
        <taxon>Desulfovibrio</taxon>
    </lineage>
</organism>
<evidence type="ECO:0000256" key="5">
    <source>
        <dbReference type="ARBA" id="ARBA00022705"/>
    </source>
</evidence>
<dbReference type="Pfam" id="PF13155">
    <property type="entry name" value="Toprim_2"/>
    <property type="match status" value="1"/>
</dbReference>
<evidence type="ECO:0000256" key="13">
    <source>
        <dbReference type="PIRNR" id="PIRNR002811"/>
    </source>
</evidence>
<dbReference type="Gene3D" id="3.90.580.10">
    <property type="entry name" value="Zinc finger, CHC2-type domain"/>
    <property type="match status" value="1"/>
</dbReference>
<evidence type="ECO:0000256" key="4">
    <source>
        <dbReference type="ARBA" id="ARBA00022695"/>
    </source>
</evidence>
<sequence length="603" mass="66690">MAGTDAVSLIKERISIVDLIGRYLPLRQIGNRFVAPCPFHQETKPSFNVTPDGRFYCFGCQKSGDIFTFWMEYHGVSFREALEQLAAEAGVPLEEYSNRHKSQASHKEERSKRQQLLLMYRLAQTHFTANLQTEAGTACRSYMEQRGISPDLAQRFGLGWAMDSWHDLAAWLRAQGCDVRLAVEGGLLGLSSRSGKPYDPFRARLMFPIRNTGGETIAFGGRIIDKRDEAKYINSHDSPIYKKGEHLYGLDLAGKAIRVSKKVFLTEGYMDVLTLHQYGYENAVGGLGTALTDQQVQRLLGYGPQVFLLYDGDNAGRKAALAAAAKFLSRGSSVKVILQPEGEDIDSLLRSKGKECFDELCAGALPGLRFCVETLRRTAPRDALEWCRTFVRSMQIPELVSPTISYLARWLNFDESSLRAGLGEEMDRQQSLGAVQGSPSGQGQGTAGASGGLTSVQPGRSLSLMEKEILRVALRYPDRLSDIQNMGGDILLKSSLARALWQKLMQAGPNTGYELEGEGRALWDRYRGLEAPPCTCPDLELQALKKGLDKYFHSIQKLSLSAVLRQNDAQGDFGAGMHVLDALQEPLPENQKRSTTLGLTTEA</sequence>
<comment type="cofactor">
    <cofactor evidence="13 14">
        <name>Zn(2+)</name>
        <dbReference type="ChEBI" id="CHEBI:29105"/>
    </cofactor>
    <text evidence="13 14">Binds 1 zinc ion per monomer.</text>
</comment>
<dbReference type="CDD" id="cd03364">
    <property type="entry name" value="TOPRIM_DnaG_primases"/>
    <property type="match status" value="1"/>
</dbReference>
<dbReference type="GO" id="GO:0000428">
    <property type="term" value="C:DNA-directed RNA polymerase complex"/>
    <property type="evidence" value="ECO:0007669"/>
    <property type="project" value="UniProtKB-KW"/>
</dbReference>
<keyword evidence="11 12" id="KW-0804">Transcription</keyword>
<comment type="subunit">
    <text evidence="12">Monomer. Interacts with DnaB.</text>
</comment>
<dbReference type="PROSITE" id="PS50880">
    <property type="entry name" value="TOPRIM"/>
    <property type="match status" value="1"/>
</dbReference>
<evidence type="ECO:0000256" key="11">
    <source>
        <dbReference type="ARBA" id="ARBA00023163"/>
    </source>
</evidence>
<dbReference type="InterPro" id="IPR030846">
    <property type="entry name" value="DnaG_bac"/>
</dbReference>
<dbReference type="GO" id="GO:1990077">
    <property type="term" value="C:primosome complex"/>
    <property type="evidence" value="ECO:0007669"/>
    <property type="project" value="UniProtKB-KW"/>
</dbReference>
<protein>
    <recommendedName>
        <fullName evidence="12 13">DNA primase</fullName>
        <ecNumber evidence="12">2.7.7.101</ecNumber>
    </recommendedName>
</protein>
<dbReference type="SMART" id="SM00493">
    <property type="entry name" value="TOPRIM"/>
    <property type="match status" value="1"/>
</dbReference>
<comment type="caution">
    <text evidence="12">Lacks conserved residue(s) required for the propagation of feature annotation.</text>
</comment>
<dbReference type="Pfam" id="PF01807">
    <property type="entry name" value="Zn_ribbon_DnaG"/>
    <property type="match status" value="1"/>
</dbReference>
<evidence type="ECO:0000313" key="18">
    <source>
        <dbReference type="Proteomes" id="UP000886752"/>
    </source>
</evidence>
<comment type="caution">
    <text evidence="17">The sequence shown here is derived from an EMBL/GenBank/DDBJ whole genome shotgun (WGS) entry which is preliminary data.</text>
</comment>
<dbReference type="PANTHER" id="PTHR30313">
    <property type="entry name" value="DNA PRIMASE"/>
    <property type="match status" value="1"/>
</dbReference>
<dbReference type="SUPFAM" id="SSF56731">
    <property type="entry name" value="DNA primase core"/>
    <property type="match status" value="1"/>
</dbReference>
<dbReference type="AlphaFoldDB" id="A0A9D1PWU8"/>
<dbReference type="InterPro" id="IPR006171">
    <property type="entry name" value="TOPRIM_dom"/>
</dbReference>
<keyword evidence="6 13" id="KW-0479">Metal-binding</keyword>
<dbReference type="InterPro" id="IPR034151">
    <property type="entry name" value="TOPRIM_DnaG_bac"/>
</dbReference>
<dbReference type="Gene3D" id="3.90.980.10">
    <property type="entry name" value="DNA primase, catalytic core, N-terminal domain"/>
    <property type="match status" value="1"/>
</dbReference>
<dbReference type="PANTHER" id="PTHR30313:SF2">
    <property type="entry name" value="DNA PRIMASE"/>
    <property type="match status" value="1"/>
</dbReference>
<dbReference type="EC" id="2.7.7.101" evidence="12"/>
<keyword evidence="5 12" id="KW-0235">DNA replication</keyword>
<dbReference type="InterPro" id="IPR050219">
    <property type="entry name" value="DnaG_primase"/>
</dbReference>
<proteinExistence type="inferred from homology"/>
<dbReference type="HAMAP" id="MF_00974">
    <property type="entry name" value="DNA_primase_DnaG"/>
    <property type="match status" value="1"/>
</dbReference>
<feature type="zinc finger region" description="CHC2-type" evidence="14">
    <location>
        <begin position="37"/>
        <end position="60"/>
    </location>
</feature>